<evidence type="ECO:0000256" key="3">
    <source>
        <dbReference type="ARBA" id="ARBA00009056"/>
    </source>
</evidence>
<dbReference type="InParanoid" id="A0A7E5V8S6"/>
<dbReference type="EC" id="2.1.1.211" evidence="10"/>
<dbReference type="InterPro" id="IPR029063">
    <property type="entry name" value="SAM-dependent_MTases_sf"/>
</dbReference>
<dbReference type="GeneID" id="113491733"/>
<dbReference type="InterPro" id="IPR011671">
    <property type="entry name" value="tRNA_uracil_MeTrfase"/>
</dbReference>
<comment type="catalytic activity">
    <reaction evidence="9 10">
        <text>uridine(44) in tRNA(Ser) + S-adenosyl-L-methionine = 2'-O-methyluridine(44) in tRNA(Ser) + S-adenosyl-L-homocysteine + H(+)</text>
        <dbReference type="Rhea" id="RHEA:43100"/>
        <dbReference type="Rhea" id="RHEA-COMP:10339"/>
        <dbReference type="Rhea" id="RHEA-COMP:10340"/>
        <dbReference type="ChEBI" id="CHEBI:15378"/>
        <dbReference type="ChEBI" id="CHEBI:57856"/>
        <dbReference type="ChEBI" id="CHEBI:59789"/>
        <dbReference type="ChEBI" id="CHEBI:65315"/>
        <dbReference type="ChEBI" id="CHEBI:74478"/>
        <dbReference type="EC" id="2.1.1.211"/>
    </reaction>
</comment>
<evidence type="ECO:0000256" key="4">
    <source>
        <dbReference type="ARBA" id="ARBA00022490"/>
    </source>
</evidence>
<proteinExistence type="inferred from homology"/>
<dbReference type="RefSeq" id="XP_026724683.1">
    <property type="nucleotide sequence ID" value="XM_026868882.1"/>
</dbReference>
<reference evidence="12" key="1">
    <citation type="submission" date="2025-08" db="UniProtKB">
        <authorList>
            <consortium name="RefSeq"/>
        </authorList>
    </citation>
    <scope>IDENTIFICATION</scope>
</reference>
<protein>
    <recommendedName>
        <fullName evidence="10">tRNA (uracil-O(2)-)-methyltransferase</fullName>
        <ecNumber evidence="10">2.1.1.211</ecNumber>
    </recommendedName>
</protein>
<dbReference type="PANTHER" id="PTHR21210">
    <property type="entry name" value="TRNA (URACIL-O(2)-)-METHYLTRANSFERASE-RELATED"/>
    <property type="match status" value="1"/>
</dbReference>
<evidence type="ECO:0000313" key="11">
    <source>
        <dbReference type="Proteomes" id="UP000322000"/>
    </source>
</evidence>
<evidence type="ECO:0000313" key="12">
    <source>
        <dbReference type="RefSeq" id="XP_026724683.1"/>
    </source>
</evidence>
<dbReference type="KEGG" id="tnl:113491733"/>
<dbReference type="OrthoDB" id="10047021at2759"/>
<evidence type="ECO:0000256" key="10">
    <source>
        <dbReference type="RuleBase" id="RU368004"/>
    </source>
</evidence>
<dbReference type="GO" id="GO:0030488">
    <property type="term" value="P:tRNA methylation"/>
    <property type="evidence" value="ECO:0007669"/>
    <property type="project" value="UniProtKB-UniRule"/>
</dbReference>
<comment type="subcellular location">
    <subcellularLocation>
        <location evidence="2 10">Cytoplasm</location>
    </subcellularLocation>
</comment>
<keyword evidence="4 10" id="KW-0963">Cytoplasm</keyword>
<dbReference type="Pfam" id="PF07757">
    <property type="entry name" value="AdoMet_MTase"/>
    <property type="match status" value="1"/>
</dbReference>
<evidence type="ECO:0000256" key="9">
    <source>
        <dbReference type="ARBA" id="ARBA00047957"/>
    </source>
</evidence>
<dbReference type="Proteomes" id="UP000322000">
    <property type="component" value="Chromosome 3"/>
</dbReference>
<comment type="function">
    <text evidence="1">Probable adenosyl-L-methionine (AdoMet)-dependent tRNA (uracil-O(2)-)-methyltransferase.</text>
</comment>
<comment type="function">
    <text evidence="10">Adenosyl-L-methionine (AdoMet)-dependent tRNA (uracil-O(2)-)-methyltransferase.</text>
</comment>
<keyword evidence="6 10" id="KW-0808">Transferase</keyword>
<evidence type="ECO:0000256" key="6">
    <source>
        <dbReference type="ARBA" id="ARBA00022679"/>
    </source>
</evidence>
<keyword evidence="8 10" id="KW-0819">tRNA processing</keyword>
<evidence type="ECO:0000256" key="2">
    <source>
        <dbReference type="ARBA" id="ARBA00004496"/>
    </source>
</evidence>
<accession>A0A7E5V8S6</accession>
<dbReference type="AlphaFoldDB" id="A0A7E5V8S6"/>
<evidence type="ECO:0000256" key="7">
    <source>
        <dbReference type="ARBA" id="ARBA00022691"/>
    </source>
</evidence>
<sequence>MEEDYEVLETKLTPENFWRSVNIFITKPHIINKKLWGSKTLFHLKCKLHDDTRQLPTICSSVSDNISSEPLEEYSQLVLKELGAEKCDSQDTDSESTFEVILAEILPKNYTEKQAYQLICLDKEKCIVTFYDVTPLGQEQKLCPTFTYTVKLENGEIKIAPVLEGETSKLYIWLAKTLLTQLMKWGTEKDHKIMNNINQSLALVSHTRYYEKYNELKVKYGKEMVKIWPECTDPQKFVYEDVAIATYLLILWEADTTKKVKTFVDLGCGNGLLVYILTQEGHNGLGLDVRKRNIWNMYPPDVVLEERTIRPSDASLFPEMDYIIGNHSDELSPWIPVIAAKSSYKCNFFLLPCCAFDFDGSRYQRQNAYKSQYSDYLDFIQWLCKDLGFKVDMDRLKIPSTKRICLVSSGRIYKEEEYTEFSLTIDDIIKRHSSFASQDTCLETTFKAREAVEKVRNCTQVDREVVNSIVDTISKYLLEGCDSSDPKWNIGKTVEINEIVQLIPKEQLSLLKSECGGIQTLLKNNHNIFEVQSGKVTLRYPKTINDVGSNPRKRKHRQTTLKIQQRPCWFFNNHPQGCPLSETVCSYLHVKSN</sequence>
<comment type="similarity">
    <text evidence="3 10">Belongs to the TRM44 family.</text>
</comment>
<dbReference type="FunCoup" id="A0A7E5V8S6">
    <property type="interactions" value="1481"/>
</dbReference>
<keyword evidence="5 10" id="KW-0489">Methyltransferase</keyword>
<dbReference type="GO" id="GO:0141101">
    <property type="term" value="F:tRNA(Ser) (uridine(44)-2'-O-)-methyltransferase activity"/>
    <property type="evidence" value="ECO:0007669"/>
    <property type="project" value="UniProtKB-EC"/>
</dbReference>
<dbReference type="SUPFAM" id="SSF53335">
    <property type="entry name" value="S-adenosyl-L-methionine-dependent methyltransferases"/>
    <property type="match status" value="1"/>
</dbReference>
<gene>
    <name evidence="12" type="primary">LOC113491733</name>
</gene>
<name>A0A7E5V8S6_TRINI</name>
<evidence type="ECO:0000256" key="1">
    <source>
        <dbReference type="ARBA" id="ARBA00002778"/>
    </source>
</evidence>
<evidence type="ECO:0000256" key="8">
    <source>
        <dbReference type="ARBA" id="ARBA00022694"/>
    </source>
</evidence>
<dbReference type="PANTHER" id="PTHR21210:SF0">
    <property type="entry name" value="TRNA (URACIL-O(2)-)-METHYLTRANSFERASE-RELATED"/>
    <property type="match status" value="1"/>
</dbReference>
<organism evidence="11 12">
    <name type="scientific">Trichoplusia ni</name>
    <name type="common">Cabbage looper</name>
    <dbReference type="NCBI Taxonomy" id="7111"/>
    <lineage>
        <taxon>Eukaryota</taxon>
        <taxon>Metazoa</taxon>
        <taxon>Ecdysozoa</taxon>
        <taxon>Arthropoda</taxon>
        <taxon>Hexapoda</taxon>
        <taxon>Insecta</taxon>
        <taxon>Pterygota</taxon>
        <taxon>Neoptera</taxon>
        <taxon>Endopterygota</taxon>
        <taxon>Lepidoptera</taxon>
        <taxon>Glossata</taxon>
        <taxon>Ditrysia</taxon>
        <taxon>Noctuoidea</taxon>
        <taxon>Noctuidae</taxon>
        <taxon>Plusiinae</taxon>
        <taxon>Trichoplusia</taxon>
    </lineage>
</organism>
<keyword evidence="7 10" id="KW-0949">S-adenosyl-L-methionine</keyword>
<dbReference type="GO" id="GO:0005737">
    <property type="term" value="C:cytoplasm"/>
    <property type="evidence" value="ECO:0007669"/>
    <property type="project" value="UniProtKB-SubCell"/>
</dbReference>
<evidence type="ECO:0000256" key="5">
    <source>
        <dbReference type="ARBA" id="ARBA00022603"/>
    </source>
</evidence>
<keyword evidence="11" id="KW-1185">Reference proteome</keyword>